<accession>A0A2D0YUQ4</accession>
<dbReference type="Proteomes" id="UP000241979">
    <property type="component" value="Segment"/>
</dbReference>
<reference evidence="1 2" key="1">
    <citation type="journal article" date="2017" name="Sci. Rep.">
        <title>Analysis of the CRISPR-Cas system in bacteriophages active on epidemic strains of Vibrio cholerae in Bangladesh.</title>
        <authorList>
            <person name="Naser I.B."/>
            <person name="Hoque M.M."/>
            <person name="Nahid M.A."/>
            <person name="Tareq T.M."/>
            <person name="Rocky M.K."/>
            <person name="Faruque S.M."/>
        </authorList>
    </citation>
    <scope>NUCLEOTIDE SEQUENCE [LARGE SCALE GENOMIC DNA]</scope>
</reference>
<dbReference type="EMBL" id="KY883642">
    <property type="protein sequence ID" value="ASV42814.1"/>
    <property type="molecule type" value="Genomic_DNA"/>
</dbReference>
<evidence type="ECO:0000313" key="2">
    <source>
        <dbReference type="Proteomes" id="UP000241979"/>
    </source>
</evidence>
<protein>
    <submittedName>
        <fullName evidence="1">Uncharacterized protein</fullName>
    </submittedName>
</protein>
<organism evidence="1 2">
    <name type="scientific">Vibrio phage JSF15</name>
    <dbReference type="NCBI Taxonomy" id="1983598"/>
    <lineage>
        <taxon>Viruses</taxon>
        <taxon>Duplodnaviria</taxon>
        <taxon>Heunggongvirae</taxon>
        <taxon>Uroviricota</taxon>
        <taxon>Caudoviricetes</taxon>
        <taxon>Enhodamvirus</taxon>
        <taxon>Enhodamvirus VP2</taxon>
    </lineage>
</organism>
<evidence type="ECO:0000313" key="1">
    <source>
        <dbReference type="EMBL" id="ASV42814.1"/>
    </source>
</evidence>
<sequence length="117" mass="12720">MSGAKAPETEWTDEGKDSSIQSIKEIADDISSLESKIAEHVNLAVREYSIKQHGHMAGNVTVSDLAAFLSSLGVKSKLARELANVAVRRHEQFRWSDTGKQIQAEAAIAKGKVADEE</sequence>
<name>A0A2D0YUQ4_9CAUD</name>
<proteinExistence type="predicted"/>